<organism evidence="10">
    <name type="scientific">Drosophila rhopaloa</name>
    <name type="common">Fruit fly</name>
    <dbReference type="NCBI Taxonomy" id="1041015"/>
    <lineage>
        <taxon>Eukaryota</taxon>
        <taxon>Metazoa</taxon>
        <taxon>Ecdysozoa</taxon>
        <taxon>Arthropoda</taxon>
        <taxon>Hexapoda</taxon>
        <taxon>Insecta</taxon>
        <taxon>Pterygota</taxon>
        <taxon>Neoptera</taxon>
        <taxon>Endopterygota</taxon>
        <taxon>Diptera</taxon>
        <taxon>Brachycera</taxon>
        <taxon>Muscomorpha</taxon>
        <taxon>Ephydroidea</taxon>
        <taxon>Drosophilidae</taxon>
        <taxon>Drosophila</taxon>
        <taxon>Sophophora</taxon>
    </lineage>
</organism>
<keyword evidence="6 7" id="KW-0539">Nucleus</keyword>
<feature type="compositionally biased region" description="Basic and acidic residues" evidence="8">
    <location>
        <begin position="168"/>
        <end position="185"/>
    </location>
</feature>
<dbReference type="GO" id="GO:0000786">
    <property type="term" value="C:nucleosome"/>
    <property type="evidence" value="ECO:0007669"/>
    <property type="project" value="InterPro"/>
</dbReference>
<dbReference type="PRINTS" id="PR00624">
    <property type="entry name" value="HISTONEH5"/>
</dbReference>
<evidence type="ECO:0000313" key="10">
    <source>
        <dbReference type="RefSeq" id="XP_016971661.1"/>
    </source>
</evidence>
<accession>A0A6P4EEB0</accession>
<feature type="domain" description="H15" evidence="9">
    <location>
        <begin position="45"/>
        <end position="119"/>
    </location>
</feature>
<feature type="region of interest" description="Disordered" evidence="8">
    <location>
        <begin position="109"/>
        <end position="194"/>
    </location>
</feature>
<comment type="similarity">
    <text evidence="7">Belongs to the histone H1/H5 family.</text>
</comment>
<dbReference type="Pfam" id="PF00538">
    <property type="entry name" value="Linker_histone"/>
    <property type="match status" value="1"/>
</dbReference>
<dbReference type="GO" id="GO:0005634">
    <property type="term" value="C:nucleus"/>
    <property type="evidence" value="ECO:0007669"/>
    <property type="project" value="UniProtKB-SubCell"/>
</dbReference>
<name>A0A6P4EEB0_DRORH</name>
<evidence type="ECO:0000256" key="7">
    <source>
        <dbReference type="RuleBase" id="RU003894"/>
    </source>
</evidence>
<protein>
    <submittedName>
        <fullName evidence="10">Histone H1-like</fullName>
    </submittedName>
</protein>
<sequence>MSESAVATAASPVAAPPAPVEKKVAAKKASGSAGTKAKKPTAPPSHPPTQQMVDASIKNLKERGGSSLLAIKKYIAATYKCDAQKLSPFIKKYLKSAVVNGKLIQTKGKGASGSFKLSASAAKDPKPKVASAEKKVKSRKVAVKKTGATAKKAADKKPKIKKAVASKKTAEKKKTEKARAKDAKKTGTVKGLKQ</sequence>
<dbReference type="PROSITE" id="PS51504">
    <property type="entry name" value="H15"/>
    <property type="match status" value="1"/>
</dbReference>
<dbReference type="GO" id="GO:0030261">
    <property type="term" value="P:chromosome condensation"/>
    <property type="evidence" value="ECO:0007669"/>
    <property type="project" value="TreeGrafter"/>
</dbReference>
<evidence type="ECO:0000259" key="9">
    <source>
        <dbReference type="PROSITE" id="PS51504"/>
    </source>
</evidence>
<feature type="compositionally biased region" description="Basic and acidic residues" evidence="8">
    <location>
        <begin position="123"/>
        <end position="135"/>
    </location>
</feature>
<evidence type="ECO:0000256" key="3">
    <source>
        <dbReference type="ARBA" id="ARBA00004286"/>
    </source>
</evidence>
<dbReference type="GO" id="GO:0045910">
    <property type="term" value="P:negative regulation of DNA recombination"/>
    <property type="evidence" value="ECO:0007669"/>
    <property type="project" value="TreeGrafter"/>
</dbReference>
<dbReference type="CDD" id="cd00073">
    <property type="entry name" value="H15"/>
    <property type="match status" value="1"/>
</dbReference>
<keyword evidence="4 7" id="KW-0158">Chromosome</keyword>
<dbReference type="AlphaFoldDB" id="A0A6P4EEB0"/>
<evidence type="ECO:0000256" key="2">
    <source>
        <dbReference type="ARBA" id="ARBA00004123"/>
    </source>
</evidence>
<dbReference type="SUPFAM" id="SSF46785">
    <property type="entry name" value="Winged helix' DNA-binding domain"/>
    <property type="match status" value="1"/>
</dbReference>
<dbReference type="InterPro" id="IPR005818">
    <property type="entry name" value="Histone_H1/H5_H15"/>
</dbReference>
<evidence type="ECO:0000256" key="6">
    <source>
        <dbReference type="ARBA" id="ARBA00023242"/>
    </source>
</evidence>
<dbReference type="SMART" id="SM00526">
    <property type="entry name" value="H15"/>
    <property type="match status" value="1"/>
</dbReference>
<dbReference type="InterPro" id="IPR036390">
    <property type="entry name" value="WH_DNA-bd_sf"/>
</dbReference>
<dbReference type="RefSeq" id="XP_016971661.1">
    <property type="nucleotide sequence ID" value="XM_017116172.1"/>
</dbReference>
<feature type="compositionally biased region" description="Low complexity" evidence="8">
    <location>
        <begin position="1"/>
        <end position="13"/>
    </location>
</feature>
<keyword evidence="5 7" id="KW-0238">DNA-binding</keyword>
<dbReference type="PANTHER" id="PTHR11467:SF20">
    <property type="entry name" value="H15 DOMAIN-CONTAINING PROTEIN-RELATED"/>
    <property type="match status" value="1"/>
</dbReference>
<dbReference type="FunFam" id="1.10.10.10:FF:000140">
    <property type="entry name" value="Histone H1.0"/>
    <property type="match status" value="1"/>
</dbReference>
<dbReference type="GO" id="GO:0031492">
    <property type="term" value="F:nucleosomal DNA binding"/>
    <property type="evidence" value="ECO:0007669"/>
    <property type="project" value="TreeGrafter"/>
</dbReference>
<dbReference type="InterPro" id="IPR036388">
    <property type="entry name" value="WH-like_DNA-bd_sf"/>
</dbReference>
<gene>
    <name evidence="10" type="primary">LOC108039233</name>
</gene>
<feature type="region of interest" description="Disordered" evidence="8">
    <location>
        <begin position="1"/>
        <end position="53"/>
    </location>
</feature>
<reference evidence="10" key="1">
    <citation type="submission" date="2025-08" db="UniProtKB">
        <authorList>
            <consortium name="RefSeq"/>
        </authorList>
    </citation>
    <scope>IDENTIFICATION</scope>
</reference>
<dbReference type="PANTHER" id="PTHR11467">
    <property type="entry name" value="HISTONE H1"/>
    <property type="match status" value="1"/>
</dbReference>
<evidence type="ECO:0000256" key="5">
    <source>
        <dbReference type="ARBA" id="ARBA00023125"/>
    </source>
</evidence>
<dbReference type="InterPro" id="IPR005819">
    <property type="entry name" value="H1/H5"/>
</dbReference>
<comment type="function">
    <text evidence="1">Histones H1 are necessary for the condensation of nucleosome chains into higher-order structures.</text>
</comment>
<evidence type="ECO:0000256" key="4">
    <source>
        <dbReference type="ARBA" id="ARBA00022454"/>
    </source>
</evidence>
<dbReference type="GO" id="GO:0006334">
    <property type="term" value="P:nucleosome assembly"/>
    <property type="evidence" value="ECO:0007669"/>
    <property type="project" value="InterPro"/>
</dbReference>
<proteinExistence type="inferred from homology"/>
<evidence type="ECO:0000256" key="8">
    <source>
        <dbReference type="SAM" id="MobiDB-lite"/>
    </source>
</evidence>
<evidence type="ECO:0000256" key="1">
    <source>
        <dbReference type="ARBA" id="ARBA00002809"/>
    </source>
</evidence>
<comment type="subcellular location">
    <subcellularLocation>
        <location evidence="3">Chromosome</location>
    </subcellularLocation>
    <subcellularLocation>
        <location evidence="2 7">Nucleus</location>
    </subcellularLocation>
</comment>
<dbReference type="Gene3D" id="1.10.10.10">
    <property type="entry name" value="Winged helix-like DNA-binding domain superfamily/Winged helix DNA-binding domain"/>
    <property type="match status" value="1"/>
</dbReference>
<dbReference type="GO" id="GO:0003690">
    <property type="term" value="F:double-stranded DNA binding"/>
    <property type="evidence" value="ECO:0007669"/>
    <property type="project" value="TreeGrafter"/>
</dbReference>
<dbReference type="GO" id="GO:0030527">
    <property type="term" value="F:structural constituent of chromatin"/>
    <property type="evidence" value="ECO:0007669"/>
    <property type="project" value="InterPro"/>
</dbReference>
<dbReference type="OrthoDB" id="8251629at2759"/>